<protein>
    <recommendedName>
        <fullName evidence="8">Aminotransferase</fullName>
        <ecNumber evidence="8">2.6.1.-</ecNumber>
    </recommendedName>
</protein>
<keyword evidence="4 8" id="KW-0032">Aminotransferase</keyword>
<dbReference type="CDD" id="cd00609">
    <property type="entry name" value="AAT_like"/>
    <property type="match status" value="1"/>
</dbReference>
<evidence type="ECO:0000256" key="4">
    <source>
        <dbReference type="ARBA" id="ARBA00022576"/>
    </source>
</evidence>
<keyword evidence="6" id="KW-0663">Pyridoxal phosphate</keyword>
<dbReference type="InterPro" id="IPR004839">
    <property type="entry name" value="Aminotransferase_I/II_large"/>
</dbReference>
<comment type="caution">
    <text evidence="10">The sequence shown here is derived from an EMBL/GenBank/DDBJ whole genome shotgun (WGS) entry which is preliminary data.</text>
</comment>
<dbReference type="Gene3D" id="3.90.1150.10">
    <property type="entry name" value="Aspartate Aminotransferase, domain 1"/>
    <property type="match status" value="1"/>
</dbReference>
<dbReference type="InterPro" id="IPR004838">
    <property type="entry name" value="NHTrfase_class1_PyrdxlP-BS"/>
</dbReference>
<dbReference type="AlphaFoldDB" id="A0A7C9IJC2"/>
<dbReference type="Pfam" id="PF00155">
    <property type="entry name" value="Aminotran_1_2"/>
    <property type="match status" value="1"/>
</dbReference>
<dbReference type="InterPro" id="IPR015424">
    <property type="entry name" value="PyrdxlP-dep_Trfase"/>
</dbReference>
<keyword evidence="5 8" id="KW-0808">Transferase</keyword>
<evidence type="ECO:0000256" key="7">
    <source>
        <dbReference type="ARBA" id="ARBA00049185"/>
    </source>
</evidence>
<evidence type="ECO:0000256" key="1">
    <source>
        <dbReference type="ARBA" id="ARBA00001933"/>
    </source>
</evidence>
<dbReference type="RefSeq" id="WP_160764682.1">
    <property type="nucleotide sequence ID" value="NZ_WUPT01000002.1"/>
</dbReference>
<feature type="domain" description="Aminotransferase class I/classII large" evidence="9">
    <location>
        <begin position="32"/>
        <end position="392"/>
    </location>
</feature>
<dbReference type="PANTHER" id="PTHR46383:SF1">
    <property type="entry name" value="ASPARTATE AMINOTRANSFERASE"/>
    <property type="match status" value="1"/>
</dbReference>
<dbReference type="FunFam" id="3.40.640.10:FF:000033">
    <property type="entry name" value="Aspartate aminotransferase"/>
    <property type="match status" value="1"/>
</dbReference>
<comment type="similarity">
    <text evidence="2 8">Belongs to the class-I pyridoxal-phosphate-dependent aminotransferase family.</text>
</comment>
<evidence type="ECO:0000313" key="10">
    <source>
        <dbReference type="EMBL" id="MXQ08782.1"/>
    </source>
</evidence>
<organism evidence="10 11">
    <name type="scientific">Kangsaoukella pontilimi</name>
    <dbReference type="NCBI Taxonomy" id="2691042"/>
    <lineage>
        <taxon>Bacteria</taxon>
        <taxon>Pseudomonadati</taxon>
        <taxon>Pseudomonadota</taxon>
        <taxon>Alphaproteobacteria</taxon>
        <taxon>Rhodobacterales</taxon>
        <taxon>Paracoccaceae</taxon>
        <taxon>Kangsaoukella</taxon>
    </lineage>
</organism>
<dbReference type="GO" id="GO:0006520">
    <property type="term" value="P:amino acid metabolic process"/>
    <property type="evidence" value="ECO:0007669"/>
    <property type="project" value="InterPro"/>
</dbReference>
<reference evidence="10 11" key="2">
    <citation type="submission" date="2020-03" db="EMBL/GenBank/DDBJ databases">
        <title>Kangsaoukella pontilimi gen. nov., sp. nov., a new member of the family Rhodobacteraceae isolated from a tidal mudflat.</title>
        <authorList>
            <person name="Kim I.S."/>
        </authorList>
    </citation>
    <scope>NUCLEOTIDE SEQUENCE [LARGE SCALE GENOMIC DNA]</scope>
    <source>
        <strain evidence="10 11">GH1-50</strain>
    </source>
</reference>
<proteinExistence type="inferred from homology"/>
<dbReference type="GO" id="GO:0030170">
    <property type="term" value="F:pyridoxal phosphate binding"/>
    <property type="evidence" value="ECO:0007669"/>
    <property type="project" value="InterPro"/>
</dbReference>
<accession>A0A7C9IJC2</accession>
<dbReference type="InterPro" id="IPR050596">
    <property type="entry name" value="AspAT/PAT-like"/>
</dbReference>
<dbReference type="Proteomes" id="UP000480350">
    <property type="component" value="Unassembled WGS sequence"/>
</dbReference>
<name>A0A7C9IJC2_9RHOB</name>
<sequence>MSFLSATLDRVKPSPTIAVTTLAGELRAQGRDVIGLGAGEPDFDTPEHIREAAKAAIDAGKTRYTPVDGIPELKAAIRDKFLRDNDLDYPVADITVGTGGKQVLYNALVATLNPGDEVIIPAPYWVSYPDMVKLAGGEPVIVEGGLDAGYRITPEQLEAAITPRTKWLIFNSPSNPTGAGYDEAALRALTDVLERHPHVWVLTDDMYEHIAFPGFEFRTPAQVAPALKDRTLTVNGVSKAYAMTGWRIGYAGGPSELIKAMRKVQSQSTSNPCSVSQWAAVAALNGPQDYIPMSRDVFLRRRDLVVAGLNAAEGVTCPVPDGAFYVYPSIAGCIGKTTPAGKKIENDEDFATALLEDTGVAVVFGAAFGLSPNFRVSYATSDEVLEDACRRIQSFCAGLK</sequence>
<evidence type="ECO:0000256" key="6">
    <source>
        <dbReference type="ARBA" id="ARBA00022898"/>
    </source>
</evidence>
<comment type="catalytic activity">
    <reaction evidence="7">
        <text>L-aspartate + 2-oxoglutarate = oxaloacetate + L-glutamate</text>
        <dbReference type="Rhea" id="RHEA:21824"/>
        <dbReference type="ChEBI" id="CHEBI:16452"/>
        <dbReference type="ChEBI" id="CHEBI:16810"/>
        <dbReference type="ChEBI" id="CHEBI:29985"/>
        <dbReference type="ChEBI" id="CHEBI:29991"/>
        <dbReference type="EC" id="2.6.1.1"/>
    </reaction>
</comment>
<evidence type="ECO:0000313" key="11">
    <source>
        <dbReference type="Proteomes" id="UP000480350"/>
    </source>
</evidence>
<evidence type="ECO:0000259" key="9">
    <source>
        <dbReference type="Pfam" id="PF00155"/>
    </source>
</evidence>
<evidence type="ECO:0000256" key="3">
    <source>
        <dbReference type="ARBA" id="ARBA00011738"/>
    </source>
</evidence>
<dbReference type="EC" id="2.6.1.-" evidence="8"/>
<dbReference type="PROSITE" id="PS00105">
    <property type="entry name" value="AA_TRANSFER_CLASS_1"/>
    <property type="match status" value="1"/>
</dbReference>
<evidence type="ECO:0000256" key="8">
    <source>
        <dbReference type="RuleBase" id="RU000481"/>
    </source>
</evidence>
<dbReference type="Gene3D" id="3.40.640.10">
    <property type="entry name" value="Type I PLP-dependent aspartate aminotransferase-like (Major domain)"/>
    <property type="match status" value="1"/>
</dbReference>
<comment type="subunit">
    <text evidence="3">Homodimer.</text>
</comment>
<dbReference type="EMBL" id="WUPT01000002">
    <property type="protein sequence ID" value="MXQ08782.1"/>
    <property type="molecule type" value="Genomic_DNA"/>
</dbReference>
<dbReference type="InterPro" id="IPR015421">
    <property type="entry name" value="PyrdxlP-dep_Trfase_major"/>
</dbReference>
<dbReference type="SUPFAM" id="SSF53383">
    <property type="entry name" value="PLP-dependent transferases"/>
    <property type="match status" value="1"/>
</dbReference>
<gene>
    <name evidence="10" type="ORF">GQ651_13070</name>
</gene>
<dbReference type="InterPro" id="IPR015422">
    <property type="entry name" value="PyrdxlP-dep_Trfase_small"/>
</dbReference>
<evidence type="ECO:0000256" key="2">
    <source>
        <dbReference type="ARBA" id="ARBA00007441"/>
    </source>
</evidence>
<comment type="cofactor">
    <cofactor evidence="1 8">
        <name>pyridoxal 5'-phosphate</name>
        <dbReference type="ChEBI" id="CHEBI:597326"/>
    </cofactor>
</comment>
<reference evidence="10 11" key="1">
    <citation type="submission" date="2019-12" db="EMBL/GenBank/DDBJ databases">
        <authorList>
            <person name="Lee S.D."/>
        </authorList>
    </citation>
    <scope>NUCLEOTIDE SEQUENCE [LARGE SCALE GENOMIC DNA]</scope>
    <source>
        <strain evidence="10 11">GH1-50</strain>
    </source>
</reference>
<dbReference type="GO" id="GO:0004069">
    <property type="term" value="F:L-aspartate:2-oxoglutarate aminotransferase activity"/>
    <property type="evidence" value="ECO:0007669"/>
    <property type="project" value="UniProtKB-EC"/>
</dbReference>
<dbReference type="PANTHER" id="PTHR46383">
    <property type="entry name" value="ASPARTATE AMINOTRANSFERASE"/>
    <property type="match status" value="1"/>
</dbReference>
<keyword evidence="11" id="KW-1185">Reference proteome</keyword>
<evidence type="ECO:0000256" key="5">
    <source>
        <dbReference type="ARBA" id="ARBA00022679"/>
    </source>
</evidence>